<accession>A0ABP0LRJ0</accession>
<organism evidence="3 4">
    <name type="scientific">Durusdinium trenchii</name>
    <dbReference type="NCBI Taxonomy" id="1381693"/>
    <lineage>
        <taxon>Eukaryota</taxon>
        <taxon>Sar</taxon>
        <taxon>Alveolata</taxon>
        <taxon>Dinophyceae</taxon>
        <taxon>Suessiales</taxon>
        <taxon>Symbiodiniaceae</taxon>
        <taxon>Durusdinium</taxon>
    </lineage>
</organism>
<reference evidence="3 4" key="1">
    <citation type="submission" date="2024-02" db="EMBL/GenBank/DDBJ databases">
        <authorList>
            <person name="Chen Y."/>
            <person name="Shah S."/>
            <person name="Dougan E. K."/>
            <person name="Thang M."/>
            <person name="Chan C."/>
        </authorList>
    </citation>
    <scope>NUCLEOTIDE SEQUENCE [LARGE SCALE GENOMIC DNA]</scope>
</reference>
<protein>
    <submittedName>
        <fullName evidence="3">Uncharacterized protein</fullName>
    </submittedName>
</protein>
<feature type="compositionally biased region" description="Basic and acidic residues" evidence="2">
    <location>
        <begin position="336"/>
        <end position="347"/>
    </location>
</feature>
<proteinExistence type="predicted"/>
<gene>
    <name evidence="3" type="ORF">CCMP2556_LOCUS21882</name>
</gene>
<feature type="compositionally biased region" description="Low complexity" evidence="2">
    <location>
        <begin position="313"/>
        <end position="335"/>
    </location>
</feature>
<dbReference type="SUPFAM" id="SSF48371">
    <property type="entry name" value="ARM repeat"/>
    <property type="match status" value="1"/>
</dbReference>
<comment type="caution">
    <text evidence="3">The sequence shown here is derived from an EMBL/GenBank/DDBJ whole genome shotgun (WGS) entry which is preliminary data.</text>
</comment>
<feature type="coiled-coil region" evidence="1">
    <location>
        <begin position="526"/>
        <end position="560"/>
    </location>
</feature>
<feature type="region of interest" description="Disordered" evidence="2">
    <location>
        <begin position="16"/>
        <end position="40"/>
    </location>
</feature>
<sequence length="698" mass="77061">MPAWLRNDEERRQLFAALRSTPPEPVRGSKRKKEEKPQPTVDRKLALLKLRDVACSGLREALWQDAEVQEILLKGLEDNQPELARILSLGVMVHLAASSRNCHSLLHNDQVRESLANLQTDGQPQEVREKGLLALVALAVPAFHECQQVSEDLRDVLGKAARRNAETSQRLLVFRALWSAAVVCQSPELFFGNQVIWATVLQSLQEEEDADIREGGLGVLSALAGQQAVAHFLWQDEDESRVCEDIFLNTLRYQPSRIRGKALTVLASIVKNPEKRASVWSYVSLARRNPDQDDVHYAREMLGSAGSQRGRLGSDVSGGRSRAGSDASAASQSKQSGDHVKRTHTDQDDQMDSPGTMKDSIIAAASKSELPSVRWPALSILLELAWDEEHKMSLINCNVPELLVEALPDERLSMKERKLCKHGHRRLVDWNEVRIAEELRIERENQSRELRNMLFEEEYQVICRELPEMGRADFESRNFEDWTKRVEEQKAMKLEDELSLEFRKHLAFLLDMNRQCMQKEDDRSHLVREEEEKAAFADKVRAAREQAAEAARVAADAMRRVGRDAVLQARDAAVAAAAAAAKARMPPQLQAAFAAAEAAATGASAKQPLTQRGQLEEASKAALQVADRCGMTHDEKIAAGAAAAAAAATWATAEERGKIASSFALATAASLGMSDEAQQQAASAASIAAVTSAGEDRC</sequence>
<keyword evidence="4" id="KW-1185">Reference proteome</keyword>
<dbReference type="EMBL" id="CAXAMN010013370">
    <property type="protein sequence ID" value="CAK9040659.1"/>
    <property type="molecule type" value="Genomic_DNA"/>
</dbReference>
<evidence type="ECO:0000313" key="3">
    <source>
        <dbReference type="EMBL" id="CAK9040659.1"/>
    </source>
</evidence>
<evidence type="ECO:0000256" key="2">
    <source>
        <dbReference type="SAM" id="MobiDB-lite"/>
    </source>
</evidence>
<dbReference type="InterPro" id="IPR016024">
    <property type="entry name" value="ARM-type_fold"/>
</dbReference>
<evidence type="ECO:0000313" key="4">
    <source>
        <dbReference type="Proteomes" id="UP001642484"/>
    </source>
</evidence>
<evidence type="ECO:0000256" key="1">
    <source>
        <dbReference type="SAM" id="Coils"/>
    </source>
</evidence>
<dbReference type="Proteomes" id="UP001642484">
    <property type="component" value="Unassembled WGS sequence"/>
</dbReference>
<name>A0ABP0LRJ0_9DINO</name>
<feature type="region of interest" description="Disordered" evidence="2">
    <location>
        <begin position="301"/>
        <end position="356"/>
    </location>
</feature>
<keyword evidence="1" id="KW-0175">Coiled coil</keyword>